<feature type="compositionally biased region" description="Basic residues" evidence="1">
    <location>
        <begin position="1"/>
        <end position="11"/>
    </location>
</feature>
<dbReference type="InterPro" id="IPR029063">
    <property type="entry name" value="SAM-dependent_MTases_sf"/>
</dbReference>
<proteinExistence type="predicted"/>
<dbReference type="InterPro" id="IPR013216">
    <property type="entry name" value="Methyltransf_11"/>
</dbReference>
<dbReference type="GO" id="GO:0009820">
    <property type="term" value="P:alkaloid metabolic process"/>
    <property type="evidence" value="ECO:0007669"/>
    <property type="project" value="UniProtKB-KW"/>
</dbReference>
<feature type="compositionally biased region" description="Pro residues" evidence="1">
    <location>
        <begin position="75"/>
        <end position="100"/>
    </location>
</feature>
<evidence type="ECO:0000259" key="2">
    <source>
        <dbReference type="Pfam" id="PF08241"/>
    </source>
</evidence>
<keyword evidence="4" id="KW-1185">Reference proteome</keyword>
<dbReference type="SUPFAM" id="SSF53335">
    <property type="entry name" value="S-adenosyl-L-methionine-dependent methyltransferases"/>
    <property type="match status" value="1"/>
</dbReference>
<sequence length="181" mass="19206">SKKPGKKRKRYKTVEKNRTRTSGCGKHGENRERQDTDHGNLRHGRLANPSVSSSSSTPSSSLSSPFSSSSTSPQSAPPSPSSSRPPPPDLTPASPAPSPPSASSSLPPTSSDAGIEGVQEYVTCREGDVRRLPFTDNYFDVVVSAVFLHMVGKEFGGKTAAVAAERMRRLGEVVRVLMLGG</sequence>
<dbReference type="Pfam" id="PF08241">
    <property type="entry name" value="Methyltransf_11"/>
    <property type="match status" value="1"/>
</dbReference>
<dbReference type="PANTHER" id="PTHR45277">
    <property type="entry name" value="EXPRESSED PROTEIN"/>
    <property type="match status" value="1"/>
</dbReference>
<protein>
    <recommendedName>
        <fullName evidence="2">Methyltransferase type 11 domain-containing protein</fullName>
    </recommendedName>
</protein>
<name>A0A6A4M5C8_9ERIC</name>
<evidence type="ECO:0000313" key="4">
    <source>
        <dbReference type="Proteomes" id="UP000428333"/>
    </source>
</evidence>
<dbReference type="Proteomes" id="UP000428333">
    <property type="component" value="Linkage Group LG04"/>
</dbReference>
<dbReference type="Gene3D" id="3.40.50.150">
    <property type="entry name" value="Vaccinia Virus protein VP39"/>
    <property type="match status" value="1"/>
</dbReference>
<evidence type="ECO:0000313" key="3">
    <source>
        <dbReference type="EMBL" id="KAE9461977.1"/>
    </source>
</evidence>
<reference evidence="3 4" key="1">
    <citation type="journal article" date="2019" name="Genome Biol. Evol.">
        <title>The Rhododendron genome and chromosomal organization provide insight into shared whole-genome duplications across the heath family (Ericaceae).</title>
        <authorList>
            <person name="Soza V.L."/>
            <person name="Lindsley D."/>
            <person name="Waalkes A."/>
            <person name="Ramage E."/>
            <person name="Patwardhan R.P."/>
            <person name="Burton J.N."/>
            <person name="Adey A."/>
            <person name="Kumar A."/>
            <person name="Qiu R."/>
            <person name="Shendure J."/>
            <person name="Hall B."/>
        </authorList>
    </citation>
    <scope>NUCLEOTIDE SEQUENCE [LARGE SCALE GENOMIC DNA]</scope>
    <source>
        <strain evidence="3">RSF 1966-606</strain>
    </source>
</reference>
<evidence type="ECO:0000256" key="1">
    <source>
        <dbReference type="SAM" id="MobiDB-lite"/>
    </source>
</evidence>
<feature type="region of interest" description="Disordered" evidence="1">
    <location>
        <begin position="1"/>
        <end position="114"/>
    </location>
</feature>
<feature type="domain" description="Methyltransferase type 11" evidence="2">
    <location>
        <begin position="120"/>
        <end position="180"/>
    </location>
</feature>
<dbReference type="GO" id="GO:0008757">
    <property type="term" value="F:S-adenosylmethionine-dependent methyltransferase activity"/>
    <property type="evidence" value="ECO:0007669"/>
    <property type="project" value="InterPro"/>
</dbReference>
<gene>
    <name evidence="3" type="ORF">C3L33_06117</name>
</gene>
<organism evidence="3 4">
    <name type="scientific">Rhododendron williamsianum</name>
    <dbReference type="NCBI Taxonomy" id="262921"/>
    <lineage>
        <taxon>Eukaryota</taxon>
        <taxon>Viridiplantae</taxon>
        <taxon>Streptophyta</taxon>
        <taxon>Embryophyta</taxon>
        <taxon>Tracheophyta</taxon>
        <taxon>Spermatophyta</taxon>
        <taxon>Magnoliopsida</taxon>
        <taxon>eudicotyledons</taxon>
        <taxon>Gunneridae</taxon>
        <taxon>Pentapetalae</taxon>
        <taxon>asterids</taxon>
        <taxon>Ericales</taxon>
        <taxon>Ericaceae</taxon>
        <taxon>Ericoideae</taxon>
        <taxon>Rhodoreae</taxon>
        <taxon>Rhododendron</taxon>
    </lineage>
</organism>
<feature type="compositionally biased region" description="Low complexity" evidence="1">
    <location>
        <begin position="101"/>
        <end position="111"/>
    </location>
</feature>
<dbReference type="AlphaFoldDB" id="A0A6A4M5C8"/>
<feature type="non-terminal residue" evidence="3">
    <location>
        <position position="1"/>
    </location>
</feature>
<comment type="caution">
    <text evidence="3">The sequence shown here is derived from an EMBL/GenBank/DDBJ whole genome shotgun (WGS) entry which is preliminary data.</text>
</comment>
<dbReference type="PANTHER" id="PTHR45277:SF1">
    <property type="entry name" value="EXPRESSED PROTEIN"/>
    <property type="match status" value="1"/>
</dbReference>
<dbReference type="EMBL" id="QEFC01000926">
    <property type="protein sequence ID" value="KAE9461977.1"/>
    <property type="molecule type" value="Genomic_DNA"/>
</dbReference>
<feature type="compositionally biased region" description="Basic and acidic residues" evidence="1">
    <location>
        <begin position="26"/>
        <end position="40"/>
    </location>
</feature>
<dbReference type="OrthoDB" id="1741475at2759"/>
<feature type="compositionally biased region" description="Low complexity" evidence="1">
    <location>
        <begin position="49"/>
        <end position="74"/>
    </location>
</feature>
<accession>A0A6A4M5C8</accession>